<proteinExistence type="predicted"/>
<organism evidence="2 3">
    <name type="scientific">Sterolibacterium denitrificans</name>
    <dbReference type="NCBI Taxonomy" id="157592"/>
    <lineage>
        <taxon>Bacteria</taxon>
        <taxon>Pseudomonadati</taxon>
        <taxon>Pseudomonadota</taxon>
        <taxon>Betaproteobacteria</taxon>
        <taxon>Nitrosomonadales</taxon>
        <taxon>Sterolibacteriaceae</taxon>
        <taxon>Sterolibacterium</taxon>
    </lineage>
</organism>
<gene>
    <name evidence="2" type="ORF">SDENCHOL_20317</name>
</gene>
<dbReference type="Gene3D" id="3.40.50.1010">
    <property type="entry name" value="5'-nuclease"/>
    <property type="match status" value="1"/>
</dbReference>
<name>A0A7Z7HTD4_9PROT</name>
<dbReference type="Pfam" id="PF01850">
    <property type="entry name" value="PIN"/>
    <property type="match status" value="1"/>
</dbReference>
<dbReference type="InterPro" id="IPR002716">
    <property type="entry name" value="PIN_dom"/>
</dbReference>
<evidence type="ECO:0000313" key="2">
    <source>
        <dbReference type="EMBL" id="SMB27178.1"/>
    </source>
</evidence>
<dbReference type="Proteomes" id="UP000242886">
    <property type="component" value="Chromosome SDENCHOL"/>
</dbReference>
<evidence type="ECO:0000259" key="1">
    <source>
        <dbReference type="Pfam" id="PF01850"/>
    </source>
</evidence>
<keyword evidence="3" id="KW-1185">Reference proteome</keyword>
<sequence>MTASVLLDTSYLITLVDRNRPHHDTAAKYYRLMLEQQVPMVFSAIVAAEFAIKQSITDLPLKNFRCIPFNIPHANESARLWNALGKRDEDDSRSVVRDDVKLLGQAARESIPFILTEDASTLFKYCERLRDAGMLQTKAIKLADGFDVCALRTDGQRGLGFDDQDS</sequence>
<dbReference type="SUPFAM" id="SSF88723">
    <property type="entry name" value="PIN domain-like"/>
    <property type="match status" value="1"/>
</dbReference>
<evidence type="ECO:0000313" key="3">
    <source>
        <dbReference type="Proteomes" id="UP000242886"/>
    </source>
</evidence>
<protein>
    <recommendedName>
        <fullName evidence="1">PIN domain-containing protein</fullName>
    </recommendedName>
</protein>
<dbReference type="RefSeq" id="WP_154716832.1">
    <property type="nucleotide sequence ID" value="NZ_LT837803.1"/>
</dbReference>
<dbReference type="AlphaFoldDB" id="A0A7Z7HTD4"/>
<dbReference type="InterPro" id="IPR029060">
    <property type="entry name" value="PIN-like_dom_sf"/>
</dbReference>
<accession>A0A7Z7HTD4</accession>
<feature type="domain" description="PIN" evidence="1">
    <location>
        <begin position="5"/>
        <end position="119"/>
    </location>
</feature>
<reference evidence="2" key="1">
    <citation type="submission" date="2017-03" db="EMBL/GenBank/DDBJ databases">
        <authorList>
            <consortium name="AG Boll"/>
        </authorList>
    </citation>
    <scope>NUCLEOTIDE SEQUENCE [LARGE SCALE GENOMIC DNA]</scope>
    <source>
        <strain evidence="2">Chol</strain>
    </source>
</reference>
<dbReference type="EMBL" id="LT837803">
    <property type="protein sequence ID" value="SMB27178.1"/>
    <property type="molecule type" value="Genomic_DNA"/>
</dbReference>